<dbReference type="Pfam" id="PF08373">
    <property type="entry name" value="RAP"/>
    <property type="match status" value="1"/>
</dbReference>
<reference evidence="3" key="2">
    <citation type="submission" date="2022-01" db="EMBL/GenBank/DDBJ databases">
        <authorList>
            <person name="Yamashiro T."/>
            <person name="Shiraishi A."/>
            <person name="Satake H."/>
            <person name="Nakayama K."/>
        </authorList>
    </citation>
    <scope>NUCLEOTIDE SEQUENCE</scope>
</reference>
<evidence type="ECO:0000259" key="2">
    <source>
        <dbReference type="PROSITE" id="PS51286"/>
    </source>
</evidence>
<dbReference type="InterPro" id="IPR050870">
    <property type="entry name" value="FAST_kinase"/>
</dbReference>
<feature type="domain" description="RAP" evidence="2">
    <location>
        <begin position="451"/>
        <end position="509"/>
    </location>
</feature>
<sequence length="1169" mass="129359">MLEEGDRLIGIIKARVLDNSTTEGGDAGPSTICNSTYDETPDIRSQGSKSNLDNGFYALKSAVTPQELERQLAAKEASLPQESTSDKLQDIADETVGDGGKETCHFDKGGVFDHRKEIALNKLIVEAHTPHQVLKVISDAILAFEKGSSPSPLSLLNLEASLHFIAKNMDQKSMTKSVRLSFARRRKMRVLVAMAMTALPKLSAQGISNIAWALSKIGGEFLYLPEMDRVAEVGLTKVVDFDSENIANVALAFASMKHSAPRLFTELSKRASDILYTFQPQELTELLWAFAYLYEATAAEELFASLDRVYQDPYQFTCDNNESLERDFPALEFNYSQLRNICWSYAVLGQMNRTFFFHIWKILGGHFQEQIIEDKKIQLVNQCLKYEYPRLSKYVHENCILAEEITHSDEYFSSSFHKKVRRFLAKTVLDPTKEYFVDAYTLDPSLVDPKVVLGIVGPNHFSRNLGNPLGYTVLLHRHHEASGWKVVTVSHEKWQELEGTNEQRDYLREIIHDHTIDEAARTVVGGHWPGRVVVNTGYDMLRWNNYKFKLDVDMCDMDLFSFIQTADPLKVRIVERQCGEDEPKLLDATVGRTVPLLPVALARAESELEASVDRLFDEEGSGNQGGQNDSAGGVQGAGIQFVSETAEVATEDVASLQPRQKRKRKTAVVDSGEPSHPAKKLRDDHGIPGGPTVGGKSQSVIQRLLAGAVLNAKVRGETAPTLPFVTSSVSVTPEREEGNHIDSLVEANLRTIGAPQRFVISSDSSHHSGANIAEAEVDSIARSSVPVMTAATTVATTADLVGATREKVAKPSLFSTASTSAGETDPAMGGFTDLTGSDLFVGGIHTVVNPDSDIQKVYVPQWSVTNGSQLDDGRVCRKMIEEFAPPKFFASVREIEHDKLFTEFSVGVARQISLSAEVRMRAEYNIRERKKLKSIVEEKDALQKAKDMEIESLRAQLLVREAEAAEAIRLCAEAARLESAEKSLRDEVHVLKDHNTGLEQEKSELVVKVSDLAASVKVREQEAADLDAQVTAVNSQSDNLVGRIEKFQDERMAIVHEKFDKLDTEFIDMCLHLEEIFYPYLLTTIAGRRWLLTHGVKLAVFKCLNSPEYLSALGAAISKAIEKGMQDGLAARITHGREGRVLTDVAAFNPSAESDFSSALQGVQNVNFS</sequence>
<dbReference type="PROSITE" id="PS51286">
    <property type="entry name" value="RAP"/>
    <property type="match status" value="1"/>
</dbReference>
<dbReference type="InterPro" id="IPR013584">
    <property type="entry name" value="RAP"/>
</dbReference>
<dbReference type="SMART" id="SM00952">
    <property type="entry name" value="RAP"/>
    <property type="match status" value="1"/>
</dbReference>
<organism evidence="3 4">
    <name type="scientific">Tanacetum coccineum</name>
    <dbReference type="NCBI Taxonomy" id="301880"/>
    <lineage>
        <taxon>Eukaryota</taxon>
        <taxon>Viridiplantae</taxon>
        <taxon>Streptophyta</taxon>
        <taxon>Embryophyta</taxon>
        <taxon>Tracheophyta</taxon>
        <taxon>Spermatophyta</taxon>
        <taxon>Magnoliopsida</taxon>
        <taxon>eudicotyledons</taxon>
        <taxon>Gunneridae</taxon>
        <taxon>Pentapetalae</taxon>
        <taxon>asterids</taxon>
        <taxon>campanulids</taxon>
        <taxon>Asterales</taxon>
        <taxon>Asteraceae</taxon>
        <taxon>Asteroideae</taxon>
        <taxon>Anthemideae</taxon>
        <taxon>Anthemidinae</taxon>
        <taxon>Tanacetum</taxon>
    </lineage>
</organism>
<keyword evidence="4" id="KW-1185">Reference proteome</keyword>
<feature type="region of interest" description="Disordered" evidence="1">
    <location>
        <begin position="651"/>
        <end position="696"/>
    </location>
</feature>
<feature type="non-terminal residue" evidence="3">
    <location>
        <position position="1169"/>
    </location>
</feature>
<evidence type="ECO:0000313" key="4">
    <source>
        <dbReference type="Proteomes" id="UP001151760"/>
    </source>
</evidence>
<gene>
    <name evidence="3" type="ORF">Tco_0974960</name>
</gene>
<dbReference type="PANTHER" id="PTHR21228:SF40">
    <property type="entry name" value="LD45607P"/>
    <property type="match status" value="1"/>
</dbReference>
<evidence type="ECO:0000313" key="3">
    <source>
        <dbReference type="EMBL" id="GJT48803.1"/>
    </source>
</evidence>
<dbReference type="PANTHER" id="PTHR21228">
    <property type="entry name" value="FAST LEU-RICH DOMAIN-CONTAINING"/>
    <property type="match status" value="1"/>
</dbReference>
<evidence type="ECO:0000256" key="1">
    <source>
        <dbReference type="SAM" id="MobiDB-lite"/>
    </source>
</evidence>
<name>A0ABQ5EDD1_9ASTR</name>
<reference evidence="3" key="1">
    <citation type="journal article" date="2022" name="Int. J. Mol. Sci.">
        <title>Draft Genome of Tanacetum Coccineum: Genomic Comparison of Closely Related Tanacetum-Family Plants.</title>
        <authorList>
            <person name="Yamashiro T."/>
            <person name="Shiraishi A."/>
            <person name="Nakayama K."/>
            <person name="Satake H."/>
        </authorList>
    </citation>
    <scope>NUCLEOTIDE SEQUENCE</scope>
</reference>
<dbReference type="Proteomes" id="UP001151760">
    <property type="component" value="Unassembled WGS sequence"/>
</dbReference>
<protein>
    <submittedName>
        <fullName evidence="3">Gypsy type transposase</fullName>
    </submittedName>
</protein>
<accession>A0ABQ5EDD1</accession>
<comment type="caution">
    <text evidence="3">The sequence shown here is derived from an EMBL/GenBank/DDBJ whole genome shotgun (WGS) entry which is preliminary data.</text>
</comment>
<dbReference type="EMBL" id="BQNB010016184">
    <property type="protein sequence ID" value="GJT48803.1"/>
    <property type="molecule type" value="Genomic_DNA"/>
</dbReference>
<proteinExistence type="predicted"/>